<sequence length="370" mass="40996">MCTSTDSDRQAYMLRMALEIVAITLCSWICVWLISRNEHGGGEQNEALRLLEGSLRRAAVEEADLRSRVETWQEKAGVAELDNIRLTKLADGYELRAKTAEDCLADMQDARMELMDEVALKTSEIAEAQKKQEILEAFSKEQAERIAEITIQLTAAQVESGQSQDKVEQLQAERVIISTKLGKITSGKKIPQVVEVRSLLAAAEQDIAHQRQKVSDLEKDQKSVLEKADSLMGHAKQQSDTFNQLLDRLQAAERQIEMYRAKIHILERSAAFHGRGFESTSSMDPISAHAQATKGVSAEASKLSDIPKELDPAQLPSLDTRQADHAPPESAGEALVELDQSSEPDYPTRAETLPPSQQRETSDDGQHPQA</sequence>
<proteinExistence type="predicted"/>
<feature type="transmembrane region" description="Helical" evidence="3">
    <location>
        <begin position="12"/>
        <end position="34"/>
    </location>
</feature>
<evidence type="ECO:0000256" key="2">
    <source>
        <dbReference type="SAM" id="MobiDB-lite"/>
    </source>
</evidence>
<keyword evidence="5" id="KW-1185">Reference proteome</keyword>
<comment type="caution">
    <text evidence="4">The sequence shown here is derived from an EMBL/GenBank/DDBJ whole genome shotgun (WGS) entry which is preliminary data.</text>
</comment>
<evidence type="ECO:0000313" key="4">
    <source>
        <dbReference type="EMBL" id="CAD7698506.1"/>
    </source>
</evidence>
<name>A0A8S1IWW8_9CHLO</name>
<keyword evidence="3" id="KW-0472">Membrane</keyword>
<feature type="coiled-coil region" evidence="1">
    <location>
        <begin position="111"/>
        <end position="173"/>
    </location>
</feature>
<organism evidence="4 5">
    <name type="scientific">Ostreobium quekettii</name>
    <dbReference type="NCBI Taxonomy" id="121088"/>
    <lineage>
        <taxon>Eukaryota</taxon>
        <taxon>Viridiplantae</taxon>
        <taxon>Chlorophyta</taxon>
        <taxon>core chlorophytes</taxon>
        <taxon>Ulvophyceae</taxon>
        <taxon>TCBD clade</taxon>
        <taxon>Bryopsidales</taxon>
        <taxon>Ostreobineae</taxon>
        <taxon>Ostreobiaceae</taxon>
        <taxon>Ostreobium</taxon>
    </lineage>
</organism>
<protein>
    <submittedName>
        <fullName evidence="4">Uncharacterized protein</fullName>
    </submittedName>
</protein>
<evidence type="ECO:0000256" key="1">
    <source>
        <dbReference type="SAM" id="Coils"/>
    </source>
</evidence>
<evidence type="ECO:0000313" key="5">
    <source>
        <dbReference type="Proteomes" id="UP000708148"/>
    </source>
</evidence>
<feature type="coiled-coil region" evidence="1">
    <location>
        <begin position="200"/>
        <end position="269"/>
    </location>
</feature>
<gene>
    <name evidence="4" type="ORF">OSTQU699_LOCUS3867</name>
</gene>
<reference evidence="4" key="1">
    <citation type="submission" date="2020-12" db="EMBL/GenBank/DDBJ databases">
        <authorList>
            <person name="Iha C."/>
        </authorList>
    </citation>
    <scope>NUCLEOTIDE SEQUENCE</scope>
</reference>
<evidence type="ECO:0000256" key="3">
    <source>
        <dbReference type="SAM" id="Phobius"/>
    </source>
</evidence>
<keyword evidence="3" id="KW-0812">Transmembrane</keyword>
<accession>A0A8S1IWW8</accession>
<dbReference type="Proteomes" id="UP000708148">
    <property type="component" value="Unassembled WGS sequence"/>
</dbReference>
<feature type="compositionally biased region" description="Basic and acidic residues" evidence="2">
    <location>
        <begin position="360"/>
        <end position="370"/>
    </location>
</feature>
<keyword evidence="3" id="KW-1133">Transmembrane helix</keyword>
<dbReference type="AlphaFoldDB" id="A0A8S1IWW8"/>
<dbReference type="EMBL" id="CAJHUC010000841">
    <property type="protein sequence ID" value="CAD7698506.1"/>
    <property type="molecule type" value="Genomic_DNA"/>
</dbReference>
<feature type="region of interest" description="Disordered" evidence="2">
    <location>
        <begin position="277"/>
        <end position="370"/>
    </location>
</feature>
<keyword evidence="1" id="KW-0175">Coiled coil</keyword>